<dbReference type="Proteomes" id="UP001626593">
    <property type="component" value="Chromosome"/>
</dbReference>
<organism evidence="1 2">
    <name type="scientific">Aromatoleum evansii</name>
    <name type="common">Azoarcus evansii</name>
    <dbReference type="NCBI Taxonomy" id="59406"/>
    <lineage>
        <taxon>Bacteria</taxon>
        <taxon>Pseudomonadati</taxon>
        <taxon>Pseudomonadota</taxon>
        <taxon>Betaproteobacteria</taxon>
        <taxon>Rhodocyclales</taxon>
        <taxon>Rhodocyclaceae</taxon>
        <taxon>Aromatoleum</taxon>
    </lineage>
</organism>
<proteinExistence type="predicted"/>
<name>A0ABZ1AKK0_AROEV</name>
<evidence type="ECO:0000313" key="2">
    <source>
        <dbReference type="Proteomes" id="UP001626593"/>
    </source>
</evidence>
<dbReference type="EMBL" id="CP141259">
    <property type="protein sequence ID" value="WRL46390.1"/>
    <property type="molecule type" value="Genomic_DNA"/>
</dbReference>
<sequence length="187" mass="20933">MTEDDFTDRLADAIAERLAPYHVGRKRSLLYDLSFDHNGVMAMGVDPDTGEPIRGKGRGFEQDLLVFEDAARGHTSVIPRIVAEVKYKSVTTHDVIVYSEKADRIRRVYPYVRYGFVLGGMKSIPGRVLRLGQRFDFVVAIGEELTAPEVNDFAALMKEEAEASVSLSNALFGNTKPTLMRKMFSIK</sequence>
<reference evidence="1 2" key="1">
    <citation type="submission" date="2023-12" db="EMBL/GenBank/DDBJ databases">
        <title>A. evansii MAY27, complete genome.</title>
        <authorList>
            <person name="Wang Y."/>
        </authorList>
    </citation>
    <scope>NUCLEOTIDE SEQUENCE [LARGE SCALE GENOMIC DNA]</scope>
    <source>
        <strain evidence="1 2">MAY27</strain>
    </source>
</reference>
<evidence type="ECO:0000313" key="1">
    <source>
        <dbReference type="EMBL" id="WRL46390.1"/>
    </source>
</evidence>
<gene>
    <name evidence="1" type="ORF">U5817_24870</name>
</gene>
<keyword evidence="2" id="KW-1185">Reference proteome</keyword>
<protein>
    <submittedName>
        <fullName evidence="1">Uncharacterized protein</fullName>
    </submittedName>
</protein>
<accession>A0ABZ1AKK0</accession>
<dbReference type="RefSeq" id="WP_407279220.1">
    <property type="nucleotide sequence ID" value="NZ_CP141259.1"/>
</dbReference>